<evidence type="ECO:0000313" key="13">
    <source>
        <dbReference type="EMBL" id="MBO1513342.1"/>
    </source>
</evidence>
<dbReference type="GO" id="GO:0016740">
    <property type="term" value="F:transferase activity"/>
    <property type="evidence" value="ECO:0007669"/>
    <property type="project" value="UniProtKB-KW"/>
</dbReference>
<dbReference type="Gene3D" id="3.90.550.10">
    <property type="entry name" value="Spore Coat Polysaccharide Biosynthesis Protein SpsA, Chain A"/>
    <property type="match status" value="1"/>
</dbReference>
<keyword evidence="14" id="KW-1185">Reference proteome</keyword>
<evidence type="ECO:0000256" key="4">
    <source>
        <dbReference type="ARBA" id="ARBA00017654"/>
    </source>
</evidence>
<dbReference type="EMBL" id="JAGDEL010000013">
    <property type="protein sequence ID" value="MBO1513342.1"/>
    <property type="molecule type" value="Genomic_DNA"/>
</dbReference>
<comment type="catalytic activity">
    <reaction evidence="11">
        <text>dTTP + alpha-D-glucose 1-phosphate + H(+) = dTDP-alpha-D-glucose + diphosphate</text>
        <dbReference type="Rhea" id="RHEA:15225"/>
        <dbReference type="ChEBI" id="CHEBI:15378"/>
        <dbReference type="ChEBI" id="CHEBI:33019"/>
        <dbReference type="ChEBI" id="CHEBI:37568"/>
        <dbReference type="ChEBI" id="CHEBI:57477"/>
        <dbReference type="ChEBI" id="CHEBI:58601"/>
        <dbReference type="EC" id="2.7.7.24"/>
    </reaction>
</comment>
<comment type="caution">
    <text evidence="13">The sequence shown here is derived from an EMBL/GenBank/DDBJ whole genome shotgun (WGS) entry which is preliminary data.</text>
</comment>
<comment type="similarity">
    <text evidence="2">Belongs to the glucose-1-phosphate thymidylyltransferase family.</text>
</comment>
<sequence length="248" mass="28087">MKGVILAGGSGTRLKPFTNVINKHLLPVGPFPMIQWPIMKLKEAGITDILLITNEGCIEDYRTVFGTGEQLDVMLSYATQPYAGGISHGLSFAKEFVNGDRFILLLGDNIFEDSLTPYVQSYMQMGHGAKILLKEVQDPQRYGVAKIDETKKIITCIVEKPKTFISNYCVTGIYMYDSLVFDFVNQLSPSDRGEFEITDVNNMYMKENRLSYDKLSGWWIDAGTHESLFRANNLAYQYLEKQRGMTDE</sequence>
<evidence type="ECO:0000256" key="8">
    <source>
        <dbReference type="ARBA" id="ARBA00022842"/>
    </source>
</evidence>
<evidence type="ECO:0000256" key="6">
    <source>
        <dbReference type="ARBA" id="ARBA00022695"/>
    </source>
</evidence>
<evidence type="ECO:0000256" key="9">
    <source>
        <dbReference type="ARBA" id="ARBA00032492"/>
    </source>
</evidence>
<dbReference type="RefSeq" id="WP_207980300.1">
    <property type="nucleotide sequence ID" value="NZ_JAGDEL010000013.1"/>
</dbReference>
<gene>
    <name evidence="13" type="ORF">I7822_16960</name>
</gene>
<evidence type="ECO:0000256" key="10">
    <source>
        <dbReference type="ARBA" id="ARBA00032598"/>
    </source>
</evidence>
<proteinExistence type="inferred from homology"/>
<accession>A0ABS3N517</accession>
<evidence type="ECO:0000256" key="11">
    <source>
        <dbReference type="ARBA" id="ARBA00049336"/>
    </source>
</evidence>
<evidence type="ECO:0000256" key="2">
    <source>
        <dbReference type="ARBA" id="ARBA00010480"/>
    </source>
</evidence>
<comment type="cofactor">
    <cofactor evidence="1">
        <name>Mg(2+)</name>
        <dbReference type="ChEBI" id="CHEBI:18420"/>
    </cofactor>
</comment>
<keyword evidence="8" id="KW-0460">Magnesium</keyword>
<evidence type="ECO:0000313" key="14">
    <source>
        <dbReference type="Proteomes" id="UP000663981"/>
    </source>
</evidence>
<reference evidence="13 14" key="1">
    <citation type="submission" date="2021-03" db="EMBL/GenBank/DDBJ databases">
        <title>Whole genome sequence of Metabacillus bambusae BG109.</title>
        <authorList>
            <person name="Jeong J.W."/>
        </authorList>
    </citation>
    <scope>NUCLEOTIDE SEQUENCE [LARGE SCALE GENOMIC DNA]</scope>
    <source>
        <strain evidence="13 14">BG109</strain>
    </source>
</reference>
<protein>
    <recommendedName>
        <fullName evidence="4">Glucose-1-phosphate thymidylyltransferase</fullName>
        <ecNumber evidence="3">2.7.7.24</ecNumber>
    </recommendedName>
    <alternativeName>
        <fullName evidence="10">dTDP-glucose pyrophosphorylase</fullName>
    </alternativeName>
    <alternativeName>
        <fullName evidence="9">dTDP-glucose synthase</fullName>
    </alternativeName>
</protein>
<keyword evidence="5 13" id="KW-0808">Transferase</keyword>
<dbReference type="SUPFAM" id="SSF53448">
    <property type="entry name" value="Nucleotide-diphospho-sugar transferases"/>
    <property type="match status" value="1"/>
</dbReference>
<dbReference type="Proteomes" id="UP000663981">
    <property type="component" value="Unassembled WGS sequence"/>
</dbReference>
<feature type="domain" description="Nucleotidyl transferase" evidence="12">
    <location>
        <begin position="2"/>
        <end position="234"/>
    </location>
</feature>
<evidence type="ECO:0000259" key="12">
    <source>
        <dbReference type="Pfam" id="PF00483"/>
    </source>
</evidence>
<dbReference type="PANTHER" id="PTHR43532:SF1">
    <property type="entry name" value="GLUCOSE-1-PHOSPHATE THYMIDYLYLTRANSFERASE 1"/>
    <property type="match status" value="1"/>
</dbReference>
<dbReference type="InterPro" id="IPR029044">
    <property type="entry name" value="Nucleotide-diphossugar_trans"/>
</dbReference>
<organism evidence="13 14">
    <name type="scientific">Metabacillus bambusae</name>
    <dbReference type="NCBI Taxonomy" id="2795218"/>
    <lineage>
        <taxon>Bacteria</taxon>
        <taxon>Bacillati</taxon>
        <taxon>Bacillota</taxon>
        <taxon>Bacilli</taxon>
        <taxon>Bacillales</taxon>
        <taxon>Bacillaceae</taxon>
        <taxon>Metabacillus</taxon>
    </lineage>
</organism>
<dbReference type="Pfam" id="PF00483">
    <property type="entry name" value="NTP_transferase"/>
    <property type="match status" value="1"/>
</dbReference>
<evidence type="ECO:0000256" key="7">
    <source>
        <dbReference type="ARBA" id="ARBA00022723"/>
    </source>
</evidence>
<name>A0ABS3N517_9BACI</name>
<evidence type="ECO:0000256" key="5">
    <source>
        <dbReference type="ARBA" id="ARBA00022679"/>
    </source>
</evidence>
<keyword evidence="7" id="KW-0479">Metal-binding</keyword>
<dbReference type="PANTHER" id="PTHR43532">
    <property type="entry name" value="GLUCOSE-1-PHOSPHATE THYMIDYLYLTRANSFERASE"/>
    <property type="match status" value="1"/>
</dbReference>
<dbReference type="EC" id="2.7.7.24" evidence="3"/>
<evidence type="ECO:0000256" key="3">
    <source>
        <dbReference type="ARBA" id="ARBA00012461"/>
    </source>
</evidence>
<dbReference type="InterPro" id="IPR005835">
    <property type="entry name" value="NTP_transferase_dom"/>
</dbReference>
<evidence type="ECO:0000256" key="1">
    <source>
        <dbReference type="ARBA" id="ARBA00001946"/>
    </source>
</evidence>
<dbReference type="InterPro" id="IPR005907">
    <property type="entry name" value="G1P_thy_trans_s"/>
</dbReference>
<keyword evidence="6" id="KW-0548">Nucleotidyltransferase</keyword>